<organism evidence="1 2">
    <name type="scientific">Paracoccus alcaliphilus</name>
    <dbReference type="NCBI Taxonomy" id="34002"/>
    <lineage>
        <taxon>Bacteria</taxon>
        <taxon>Pseudomonadati</taxon>
        <taxon>Pseudomonadota</taxon>
        <taxon>Alphaproteobacteria</taxon>
        <taxon>Rhodobacterales</taxon>
        <taxon>Paracoccaceae</taxon>
        <taxon>Paracoccus</taxon>
    </lineage>
</organism>
<gene>
    <name evidence="1" type="ORF">SAMN04489859_101548</name>
</gene>
<dbReference type="Gene3D" id="2.30.110.10">
    <property type="entry name" value="Electron Transport, Fmn-binding Protein, Chain A"/>
    <property type="match status" value="1"/>
</dbReference>
<protein>
    <recommendedName>
        <fullName evidence="3">Pyridoxamine 5'-phosphate oxidase putative domain-containing protein</fullName>
    </recommendedName>
</protein>
<dbReference type="InterPro" id="IPR012349">
    <property type="entry name" value="Split_barrel_FMN-bd"/>
</dbReference>
<evidence type="ECO:0000313" key="2">
    <source>
        <dbReference type="Proteomes" id="UP000199054"/>
    </source>
</evidence>
<accession>A0A1H8J2H6</accession>
<name>A0A1H8J2H6_9RHOB</name>
<keyword evidence="2" id="KW-1185">Reference proteome</keyword>
<dbReference type="SUPFAM" id="SSF50475">
    <property type="entry name" value="FMN-binding split barrel"/>
    <property type="match status" value="1"/>
</dbReference>
<dbReference type="EMBL" id="FODE01000015">
    <property type="protein sequence ID" value="SEN74932.1"/>
    <property type="molecule type" value="Genomic_DNA"/>
</dbReference>
<reference evidence="1 2" key="1">
    <citation type="submission" date="2016-10" db="EMBL/GenBank/DDBJ databases">
        <authorList>
            <person name="de Groot N.N."/>
        </authorList>
    </citation>
    <scope>NUCLEOTIDE SEQUENCE [LARGE SCALE GENOMIC DNA]</scope>
    <source>
        <strain evidence="1 2">DSM 8512</strain>
    </source>
</reference>
<sequence length="166" mass="18554">MTEQSRSPDPVRDSDEMARQTARAMLLAMRHATLAVNDPQTGHPHMARIACQIDAQGLPVALMSDISAHSRALDADPRAALFVELTQPKGDPMNWGRMSIRLRASRLEDDPRRQRDWLTNDPKAKVYAALPDFRFWRLQPEAGFLNAGFGAAFRLTPADLLVPPRS</sequence>
<dbReference type="Proteomes" id="UP000199054">
    <property type="component" value="Unassembled WGS sequence"/>
</dbReference>
<dbReference type="STRING" id="34002.SAMN04489859_101548"/>
<evidence type="ECO:0008006" key="3">
    <source>
        <dbReference type="Google" id="ProtNLM"/>
    </source>
</evidence>
<evidence type="ECO:0000313" key="1">
    <source>
        <dbReference type="EMBL" id="SEN74932.1"/>
    </source>
</evidence>
<dbReference type="OrthoDB" id="9814594at2"/>
<dbReference type="RefSeq" id="WP_090612613.1">
    <property type="nucleotide sequence ID" value="NZ_CP067124.1"/>
</dbReference>
<dbReference type="AlphaFoldDB" id="A0A1H8J2H6"/>
<proteinExistence type="predicted"/>